<evidence type="ECO:0000259" key="3">
    <source>
        <dbReference type="Pfam" id="PF00144"/>
    </source>
</evidence>
<feature type="domain" description="Beta-lactamase-related" evidence="3">
    <location>
        <begin position="4"/>
        <end position="183"/>
    </location>
</feature>
<name>A0A8K0NLL1_9TREE</name>
<dbReference type="SUPFAM" id="SSF56601">
    <property type="entry name" value="beta-lactamase/transpeptidase-like"/>
    <property type="match status" value="1"/>
</dbReference>
<accession>A0A8K0NLL1</accession>
<keyword evidence="5" id="KW-1185">Reference proteome</keyword>
<dbReference type="AlphaFoldDB" id="A0A8K0NLL1"/>
<evidence type="ECO:0000256" key="1">
    <source>
        <dbReference type="ARBA" id="ARBA00038215"/>
    </source>
</evidence>
<evidence type="ECO:0000313" key="4">
    <source>
        <dbReference type="EMBL" id="KAG7529949.1"/>
    </source>
</evidence>
<evidence type="ECO:0000313" key="5">
    <source>
        <dbReference type="Proteomes" id="UP000812966"/>
    </source>
</evidence>
<dbReference type="Gene3D" id="3.40.710.10">
    <property type="entry name" value="DD-peptidase/beta-lactamase superfamily"/>
    <property type="match status" value="1"/>
</dbReference>
<gene>
    <name evidence="4" type="ORF">FFLO_05305</name>
</gene>
<feature type="region of interest" description="Disordered" evidence="2">
    <location>
        <begin position="362"/>
        <end position="381"/>
    </location>
</feature>
<reference evidence="4" key="1">
    <citation type="submission" date="2020-04" db="EMBL/GenBank/DDBJ databases">
        <title>Analysis of mating type loci in Filobasidium floriforme.</title>
        <authorList>
            <person name="Nowrousian M."/>
        </authorList>
    </citation>
    <scope>NUCLEOTIDE SEQUENCE</scope>
    <source>
        <strain evidence="4">CBS 6242</strain>
    </source>
</reference>
<dbReference type="EMBL" id="JABELV010000130">
    <property type="protein sequence ID" value="KAG7529949.1"/>
    <property type="molecule type" value="Genomic_DNA"/>
</dbReference>
<dbReference type="Pfam" id="PF00144">
    <property type="entry name" value="Beta-lactamase"/>
    <property type="match status" value="1"/>
</dbReference>
<proteinExistence type="inferred from homology"/>
<sequence length="502" mass="56352">MRDDWQIPGVSLAIVQMDEAGKWKQQTIGLGRMDLKGNQVTDRTLFTLASNSKHFTAIAAGLALSQAGLTWETPMRAVIPSFQLVDKEAQEKITFIELLSHQSGLPRHDLSYDAKATVEDMIESLGHLRPSAPMKTLWQYNNITYAAASHLPKQLSGQNFDDFVKDNIWKPLGMENTFYDIEAARATGHLVSGFARRITSDRTGIEDADVCRSLPRLDNSFDSSSFLSLQVIWLKTLLSNGRNPETDEQVIPQSIFEDTIKPQIQMKSKSDDSEMTVPMYGLAQWTYKYRGFDVVEHTGAMPGQKSLIVRLPEKMIGVAIMVNDQQLGKLFNEVAKWRIVDDLLGLEPIDFKTRYLDERKLKQRESKPPQPAPPTHGFASIPGVYRHPAYGKIELRPLALTSHQVDLQDKTSWTFVVDSDKSWVKEYLFEHFDGDVFNVTAKLVYPKTDAVIWDISGVGIRANFGEGGVGFQHIWGAGEGIPDGDMERDGIRNGAEVFFAKV</sequence>
<organism evidence="4 5">
    <name type="scientific">Filobasidium floriforme</name>
    <dbReference type="NCBI Taxonomy" id="5210"/>
    <lineage>
        <taxon>Eukaryota</taxon>
        <taxon>Fungi</taxon>
        <taxon>Dikarya</taxon>
        <taxon>Basidiomycota</taxon>
        <taxon>Agaricomycotina</taxon>
        <taxon>Tremellomycetes</taxon>
        <taxon>Filobasidiales</taxon>
        <taxon>Filobasidiaceae</taxon>
        <taxon>Filobasidium</taxon>
    </lineage>
</organism>
<comment type="caution">
    <text evidence="4">The sequence shown here is derived from an EMBL/GenBank/DDBJ whole genome shotgun (WGS) entry which is preliminary data.</text>
</comment>
<dbReference type="PANTHER" id="PTHR46825">
    <property type="entry name" value="D-ALANYL-D-ALANINE-CARBOXYPEPTIDASE/ENDOPEPTIDASE AMPH"/>
    <property type="match status" value="1"/>
</dbReference>
<dbReference type="InterPro" id="IPR012338">
    <property type="entry name" value="Beta-lactam/transpept-like"/>
</dbReference>
<evidence type="ECO:0000256" key="2">
    <source>
        <dbReference type="SAM" id="MobiDB-lite"/>
    </source>
</evidence>
<dbReference type="PANTHER" id="PTHR46825:SF15">
    <property type="entry name" value="BETA-LACTAMASE-RELATED DOMAIN-CONTAINING PROTEIN"/>
    <property type="match status" value="1"/>
</dbReference>
<comment type="similarity">
    <text evidence="1">Belongs to the peptidase S12 family.</text>
</comment>
<dbReference type="Proteomes" id="UP000812966">
    <property type="component" value="Unassembled WGS sequence"/>
</dbReference>
<dbReference type="InterPro" id="IPR050491">
    <property type="entry name" value="AmpC-like"/>
</dbReference>
<protein>
    <recommendedName>
        <fullName evidence="3">Beta-lactamase-related domain-containing protein</fullName>
    </recommendedName>
</protein>
<dbReference type="InterPro" id="IPR001466">
    <property type="entry name" value="Beta-lactam-related"/>
</dbReference>